<feature type="binding site" evidence="6">
    <location>
        <position position="353"/>
    </location>
    <ligand>
        <name>substrate</name>
    </ligand>
</feature>
<dbReference type="PANTHER" id="PTHR48073">
    <property type="entry name" value="O-SUCCINYLBENZOATE SYNTHASE-RELATED"/>
    <property type="match status" value="1"/>
</dbReference>
<feature type="active site" description="Proton acceptor; specific for (R)-substrate epimerization" evidence="5">
    <location>
        <position position="161"/>
    </location>
</feature>
<keyword evidence="2 7" id="KW-0479">Metal-binding</keyword>
<feature type="binding site" evidence="7">
    <location>
        <position position="221"/>
    </location>
    <ligand>
        <name>Mg(2+)</name>
        <dbReference type="ChEBI" id="CHEBI:18420"/>
    </ligand>
</feature>
<evidence type="ECO:0000256" key="7">
    <source>
        <dbReference type="PIRSR" id="PIRSR634603-3"/>
    </source>
</evidence>
<evidence type="ECO:0000313" key="12">
    <source>
        <dbReference type="Proteomes" id="UP000622552"/>
    </source>
</evidence>
<dbReference type="GO" id="GO:0006518">
    <property type="term" value="P:peptide metabolic process"/>
    <property type="evidence" value="ECO:0007669"/>
    <property type="project" value="UniProtKB-ARBA"/>
</dbReference>
<feature type="binding site" evidence="6">
    <location>
        <position position="351"/>
    </location>
    <ligand>
        <name>substrate</name>
    </ligand>
</feature>
<feature type="active site" description="Proton acceptor; specific for (S)-substrate epimerization" evidence="5">
    <location>
        <position position="298"/>
    </location>
</feature>
<evidence type="ECO:0000256" key="4">
    <source>
        <dbReference type="ARBA" id="ARBA00023235"/>
    </source>
</evidence>
<accession>A0A8J7GQ60</accession>
<dbReference type="Pfam" id="PF02746">
    <property type="entry name" value="MR_MLE_N"/>
    <property type="match status" value="1"/>
</dbReference>
<dbReference type="EC" id="5.1.1.-" evidence="8"/>
<dbReference type="InterPro" id="IPR036849">
    <property type="entry name" value="Enolase-like_C_sf"/>
</dbReference>
<feature type="region of interest" description="Disordered" evidence="9">
    <location>
        <begin position="181"/>
        <end position="206"/>
    </location>
</feature>
<feature type="binding site" evidence="6">
    <location>
        <position position="24"/>
    </location>
    <ligand>
        <name>substrate</name>
    </ligand>
</feature>
<sequence>MTIIEVRTHRLSMPLHTPFVTALRTATTIESLVVEVIDADGRSGFGEAPEVWRVTGASLPGAAACVEALTLLLIGADPDDLVALTRRVAAAVVGNESAKAAIDVALHDLAARRLGVPLVRMLGGSALRVGTDVTLAAGTPDAMAASAVARVAEGFTVLKMKVGTDAAGDLARVSAVREAVGPAPGTEASARTASGSGQGPGAEIGLQPGSGVRSGVTIRLDANQGWTPREAVGVIRRIEDAGLVVEFVEQPVAAADLDGLAWVSDRVGTPIMADESVFSVRDLVEVIRRRAADLVNVKLAKCGGLGPARTLLELARAQGMGTIVGSMMEGQLGVAAAASLAAAYGTTAVADLDAAWWLASPPLKDGMRYDSATVVLPDAPGLGVTLTGVTPEGTP</sequence>
<dbReference type="Gene3D" id="3.30.390.10">
    <property type="entry name" value="Enolase-like, N-terminal domain"/>
    <property type="match status" value="1"/>
</dbReference>
<dbReference type="InterPro" id="IPR029065">
    <property type="entry name" value="Enolase_C-like"/>
</dbReference>
<dbReference type="InterPro" id="IPR029017">
    <property type="entry name" value="Enolase-like_N"/>
</dbReference>
<dbReference type="SFLD" id="SFLDS00001">
    <property type="entry name" value="Enolase"/>
    <property type="match status" value="1"/>
</dbReference>
<dbReference type="PANTHER" id="PTHR48073:SF2">
    <property type="entry name" value="O-SUCCINYLBENZOATE SYNTHASE"/>
    <property type="match status" value="1"/>
</dbReference>
<feature type="binding site" evidence="7">
    <location>
        <position position="249"/>
    </location>
    <ligand>
        <name>Mg(2+)</name>
        <dbReference type="ChEBI" id="CHEBI:18420"/>
    </ligand>
</feature>
<organism evidence="11 12">
    <name type="scientific">Longispora fulva</name>
    <dbReference type="NCBI Taxonomy" id="619741"/>
    <lineage>
        <taxon>Bacteria</taxon>
        <taxon>Bacillati</taxon>
        <taxon>Actinomycetota</taxon>
        <taxon>Actinomycetes</taxon>
        <taxon>Micromonosporales</taxon>
        <taxon>Micromonosporaceae</taxon>
        <taxon>Longispora</taxon>
    </lineage>
</organism>
<dbReference type="GO" id="GO:0016855">
    <property type="term" value="F:racemase and epimerase activity, acting on amino acids and derivatives"/>
    <property type="evidence" value="ECO:0007669"/>
    <property type="project" value="UniProtKB-UniRule"/>
</dbReference>
<dbReference type="EMBL" id="JADOUF010000001">
    <property type="protein sequence ID" value="MBG6141278.1"/>
    <property type="molecule type" value="Genomic_DNA"/>
</dbReference>
<dbReference type="FunFam" id="3.30.390.10:FF:000009">
    <property type="entry name" value="Hydrophobic dipeptide epimerase"/>
    <property type="match status" value="1"/>
</dbReference>
<keyword evidence="3 7" id="KW-0460">Magnesium</keyword>
<dbReference type="InterPro" id="IPR013341">
    <property type="entry name" value="Mandelate_racemase_N_dom"/>
</dbReference>
<feature type="domain" description="Mandelate racemase/muconate lactonizing enzyme C-terminal" evidence="10">
    <location>
        <begin position="140"/>
        <end position="270"/>
    </location>
</feature>
<feature type="binding site" evidence="6">
    <location>
        <position position="159"/>
    </location>
    <ligand>
        <name>substrate</name>
    </ligand>
</feature>
<evidence type="ECO:0000256" key="1">
    <source>
        <dbReference type="ARBA" id="ARBA00008031"/>
    </source>
</evidence>
<evidence type="ECO:0000313" key="11">
    <source>
        <dbReference type="EMBL" id="MBG6141278.1"/>
    </source>
</evidence>
<dbReference type="GO" id="GO:0000287">
    <property type="term" value="F:magnesium ion binding"/>
    <property type="evidence" value="ECO:0007669"/>
    <property type="project" value="UniProtKB-ARBA"/>
</dbReference>
<gene>
    <name evidence="11" type="ORF">IW245_007472</name>
</gene>
<dbReference type="InterPro" id="IPR013342">
    <property type="entry name" value="Mandelate_racemase_C"/>
</dbReference>
<evidence type="ECO:0000256" key="9">
    <source>
        <dbReference type="SAM" id="MobiDB-lite"/>
    </source>
</evidence>
<reference evidence="11" key="1">
    <citation type="submission" date="2020-11" db="EMBL/GenBank/DDBJ databases">
        <title>Sequencing the genomes of 1000 actinobacteria strains.</title>
        <authorList>
            <person name="Klenk H.-P."/>
        </authorList>
    </citation>
    <scope>NUCLEOTIDE SEQUENCE</scope>
    <source>
        <strain evidence="11">DSM 45356</strain>
    </source>
</reference>
<proteinExistence type="inferred from homology"/>
<comment type="caution">
    <text evidence="11">The sequence shown here is derived from an EMBL/GenBank/DDBJ whole genome shotgun (WGS) entry which is preliminary data.</text>
</comment>
<keyword evidence="4 8" id="KW-0413">Isomerase</keyword>
<evidence type="ECO:0000256" key="2">
    <source>
        <dbReference type="ARBA" id="ARBA00022723"/>
    </source>
</evidence>
<dbReference type="Gene3D" id="3.20.20.120">
    <property type="entry name" value="Enolase-like C-terminal domain"/>
    <property type="match status" value="1"/>
</dbReference>
<evidence type="ECO:0000256" key="5">
    <source>
        <dbReference type="PIRSR" id="PIRSR634603-1"/>
    </source>
</evidence>
<evidence type="ECO:0000256" key="8">
    <source>
        <dbReference type="RuleBase" id="RU366006"/>
    </source>
</evidence>
<evidence type="ECO:0000259" key="10">
    <source>
        <dbReference type="SMART" id="SM00922"/>
    </source>
</evidence>
<feature type="binding site" evidence="6">
    <location>
        <position position="134"/>
    </location>
    <ligand>
        <name>substrate</name>
    </ligand>
</feature>
<comment type="similarity">
    <text evidence="1 8">Belongs to the mandelate racemase/muconate lactonizing enzyme family.</text>
</comment>
<dbReference type="SUPFAM" id="SSF54826">
    <property type="entry name" value="Enolase N-terminal domain-like"/>
    <property type="match status" value="1"/>
</dbReference>
<dbReference type="Pfam" id="PF13378">
    <property type="entry name" value="MR_MLE_C"/>
    <property type="match status" value="2"/>
</dbReference>
<dbReference type="CDD" id="cd03319">
    <property type="entry name" value="L-Ala-DL-Glu_epimerase"/>
    <property type="match status" value="1"/>
</dbReference>
<feature type="binding site" evidence="6">
    <location>
        <position position="328"/>
    </location>
    <ligand>
        <name>substrate</name>
    </ligand>
</feature>
<dbReference type="Proteomes" id="UP000622552">
    <property type="component" value="Unassembled WGS sequence"/>
</dbReference>
<dbReference type="RefSeq" id="WP_197007718.1">
    <property type="nucleotide sequence ID" value="NZ_BONS01000029.1"/>
</dbReference>
<protein>
    <recommendedName>
        <fullName evidence="8">Dipeptide epimerase</fullName>
        <ecNumber evidence="8">5.1.1.-</ecNumber>
    </recommendedName>
</protein>
<feature type="binding site" evidence="7">
    <location>
        <position position="274"/>
    </location>
    <ligand>
        <name>Mg(2+)</name>
        <dbReference type="ChEBI" id="CHEBI:18420"/>
    </ligand>
</feature>
<evidence type="ECO:0000256" key="6">
    <source>
        <dbReference type="PIRSR" id="PIRSR634603-2"/>
    </source>
</evidence>
<evidence type="ECO:0000256" key="3">
    <source>
        <dbReference type="ARBA" id="ARBA00022842"/>
    </source>
</evidence>
<dbReference type="InterPro" id="IPR034603">
    <property type="entry name" value="Dipeptide_epimerase"/>
</dbReference>
<comment type="cofactor">
    <cofactor evidence="7 8">
        <name>Mg(2+)</name>
        <dbReference type="ChEBI" id="CHEBI:18420"/>
    </cofactor>
    <text evidence="7 8">Binds 1 Mg(2+) ion per subunit.</text>
</comment>
<feature type="binding site" evidence="6">
    <location>
        <position position="326"/>
    </location>
    <ligand>
        <name>substrate</name>
    </ligand>
</feature>
<dbReference type="AlphaFoldDB" id="A0A8J7GQ60"/>
<name>A0A8J7GQ60_9ACTN</name>
<dbReference type="SUPFAM" id="SSF51604">
    <property type="entry name" value="Enolase C-terminal domain-like"/>
    <property type="match status" value="1"/>
</dbReference>
<keyword evidence="12" id="KW-1185">Reference proteome</keyword>
<dbReference type="SMART" id="SM00922">
    <property type="entry name" value="MR_MLE"/>
    <property type="match status" value="1"/>
</dbReference>